<sequence length="208" mass="25484">MKFTDQKNKYGLNQKQQYHLYVKVYGQKINNLFEEKIKTEFKVKEIEYTMLRDYFRYDKRIRKVFYKYIELYEENLKSIFYDKTIWENNLFVLSPDLKNYSSIYEINKTDKNYYSLGRLKDILFIMKLIDEQKVQEIDRVIDLRNNIAHYNLLVLHLDELQDLIAGFLTSMTKQIKRQVLQDLDDCKLGLVDLKNLYLKNYTHTKHRR</sequence>
<evidence type="ECO:0000313" key="2">
    <source>
        <dbReference type="Proteomes" id="UP000231179"/>
    </source>
</evidence>
<name>A0A2K8KJY3_9MOLU</name>
<proteinExistence type="predicted"/>
<reference evidence="1 2" key="1">
    <citation type="submission" date="2017-11" db="EMBL/GenBank/DDBJ databases">
        <title>Complete genome sequence of Spiroplasma clarkii CN-5 (DSM 19994).</title>
        <authorList>
            <person name="Tsai Y.-M."/>
            <person name="Chang A."/>
            <person name="Lo W.-S."/>
            <person name="Kuo C.-H."/>
        </authorList>
    </citation>
    <scope>NUCLEOTIDE SEQUENCE [LARGE SCALE GENOMIC DNA]</scope>
    <source>
        <strain evidence="1 2">CN-5</strain>
    </source>
</reference>
<gene>
    <name evidence="1" type="ORF">SCLAR_v1c03890</name>
</gene>
<keyword evidence="2" id="KW-1185">Reference proteome</keyword>
<evidence type="ECO:0000313" key="1">
    <source>
        <dbReference type="EMBL" id="ATX70719.1"/>
    </source>
</evidence>
<dbReference type="AlphaFoldDB" id="A0A2K8KJY3"/>
<dbReference type="RefSeq" id="WP_100254279.1">
    <property type="nucleotide sequence ID" value="NZ_CP024870.1"/>
</dbReference>
<accession>A0A2K8KJY3</accession>
<organism evidence="1 2">
    <name type="scientific">Spiroplasma clarkii</name>
    <dbReference type="NCBI Taxonomy" id="2139"/>
    <lineage>
        <taxon>Bacteria</taxon>
        <taxon>Bacillati</taxon>
        <taxon>Mycoplasmatota</taxon>
        <taxon>Mollicutes</taxon>
        <taxon>Entomoplasmatales</taxon>
        <taxon>Spiroplasmataceae</taxon>
        <taxon>Spiroplasma</taxon>
    </lineage>
</organism>
<dbReference type="EMBL" id="CP024870">
    <property type="protein sequence ID" value="ATX70719.1"/>
    <property type="molecule type" value="Genomic_DNA"/>
</dbReference>
<dbReference type="Proteomes" id="UP000231179">
    <property type="component" value="Chromosome"/>
</dbReference>
<protein>
    <submittedName>
        <fullName evidence="1">Uncharacterized protein</fullName>
    </submittedName>
</protein>